<dbReference type="InterPro" id="IPR036291">
    <property type="entry name" value="NAD(P)-bd_dom_sf"/>
</dbReference>
<dbReference type="Proteomes" id="UP000054223">
    <property type="component" value="Unassembled WGS sequence"/>
</dbReference>
<dbReference type="Gene3D" id="3.90.25.10">
    <property type="entry name" value="UDP-galactose 4-epimerase, domain 1"/>
    <property type="match status" value="1"/>
</dbReference>
<organism evidence="1 2">
    <name type="scientific">Solirubrum puertoriconensis</name>
    <dbReference type="NCBI Taxonomy" id="1751427"/>
    <lineage>
        <taxon>Bacteria</taxon>
        <taxon>Pseudomonadati</taxon>
        <taxon>Bacteroidota</taxon>
        <taxon>Cytophagia</taxon>
        <taxon>Cytophagales</taxon>
    </lineage>
</organism>
<evidence type="ECO:0000313" key="2">
    <source>
        <dbReference type="Proteomes" id="UP000054223"/>
    </source>
</evidence>
<dbReference type="Gene3D" id="3.40.50.720">
    <property type="entry name" value="NAD(P)-binding Rossmann-like Domain"/>
    <property type="match status" value="1"/>
</dbReference>
<dbReference type="AlphaFoldDB" id="A0A9X0HPG1"/>
<evidence type="ECO:0008006" key="3">
    <source>
        <dbReference type="Google" id="ProtNLM"/>
    </source>
</evidence>
<name>A0A9X0HPG1_SOLP1</name>
<gene>
    <name evidence="1" type="ORF">ASU33_19195</name>
</gene>
<keyword evidence="2" id="KW-1185">Reference proteome</keyword>
<accession>A0A9X0HPG1</accession>
<dbReference type="InterPro" id="IPR051604">
    <property type="entry name" value="Ergot_Alk_Oxidoreductase"/>
</dbReference>
<evidence type="ECO:0000313" key="1">
    <source>
        <dbReference type="EMBL" id="KUG09798.1"/>
    </source>
</evidence>
<dbReference type="OrthoDB" id="9780595at2"/>
<dbReference type="RefSeq" id="WP_059068143.1">
    <property type="nucleotide sequence ID" value="NZ_LNAL01000003.1"/>
</dbReference>
<sequence>MRDTGAVAARVLLTTGELPNAAHELTGAKALIYTQVAAALSKVLGRPIRYRAAGIGEFRQYILAHGFKPEFVNVMLGIYLVARLGLAARLTSTTANLLGRAPISFQQFAEDYRRCWQ</sequence>
<reference evidence="1 2" key="1">
    <citation type="submission" date="2015-11" db="EMBL/GenBank/DDBJ databases">
        <title>Solirubrum puertoriconensis gen. nov. an environmental bacteria isolated in Puerto Rico.</title>
        <authorList>
            <person name="Cuebas-Irizarry M.F."/>
            <person name="Montalvo-Rodriguez R."/>
        </authorList>
    </citation>
    <scope>NUCLEOTIDE SEQUENCE [LARGE SCALE GENOMIC DNA]</scope>
    <source>
        <strain evidence="1 2">MC1A</strain>
    </source>
</reference>
<dbReference type="PANTHER" id="PTHR43162">
    <property type="match status" value="1"/>
</dbReference>
<dbReference type="PANTHER" id="PTHR43162:SF1">
    <property type="entry name" value="PRESTALK A DIFFERENTIATION PROTEIN A"/>
    <property type="match status" value="1"/>
</dbReference>
<dbReference type="EMBL" id="LNAL01000003">
    <property type="protein sequence ID" value="KUG09798.1"/>
    <property type="molecule type" value="Genomic_DNA"/>
</dbReference>
<proteinExistence type="predicted"/>
<comment type="caution">
    <text evidence="1">The sequence shown here is derived from an EMBL/GenBank/DDBJ whole genome shotgun (WGS) entry which is preliminary data.</text>
</comment>
<dbReference type="SUPFAM" id="SSF51735">
    <property type="entry name" value="NAD(P)-binding Rossmann-fold domains"/>
    <property type="match status" value="1"/>
</dbReference>
<protein>
    <recommendedName>
        <fullName evidence="3">NmrA-like domain-containing protein</fullName>
    </recommendedName>
</protein>